<dbReference type="SMART" id="SM00980">
    <property type="entry name" value="THAP"/>
    <property type="match status" value="1"/>
</dbReference>
<evidence type="ECO:0000256" key="6">
    <source>
        <dbReference type="SAM" id="MobiDB-lite"/>
    </source>
</evidence>
<proteinExistence type="predicted"/>
<dbReference type="SUPFAM" id="SSF57716">
    <property type="entry name" value="Glucocorticoid receptor-like (DNA-binding domain)"/>
    <property type="match status" value="1"/>
</dbReference>
<dbReference type="AlphaFoldDB" id="A0AAN7P857"/>
<dbReference type="GO" id="GO:0008270">
    <property type="term" value="F:zinc ion binding"/>
    <property type="evidence" value="ECO:0007669"/>
    <property type="project" value="UniProtKB-KW"/>
</dbReference>
<feature type="compositionally biased region" description="Polar residues" evidence="6">
    <location>
        <begin position="879"/>
        <end position="905"/>
    </location>
</feature>
<reference evidence="9" key="1">
    <citation type="submission" date="2023-01" db="EMBL/GenBank/DDBJ databases">
        <title>Key to firefly adult light organ development and bioluminescence: homeobox transcription factors regulate luciferase expression and transportation to peroxisome.</title>
        <authorList>
            <person name="Fu X."/>
        </authorList>
    </citation>
    <scope>NUCLEOTIDE SEQUENCE [LARGE SCALE GENOMIC DNA]</scope>
</reference>
<name>A0AAN7P857_9COLE</name>
<feature type="region of interest" description="Disordered" evidence="6">
    <location>
        <begin position="474"/>
        <end position="509"/>
    </location>
</feature>
<evidence type="ECO:0000259" key="7">
    <source>
        <dbReference type="PROSITE" id="PS50950"/>
    </source>
</evidence>
<protein>
    <recommendedName>
        <fullName evidence="7">THAP-type domain-containing protein</fullName>
    </recommendedName>
</protein>
<evidence type="ECO:0000256" key="2">
    <source>
        <dbReference type="ARBA" id="ARBA00022771"/>
    </source>
</evidence>
<evidence type="ECO:0000313" key="9">
    <source>
        <dbReference type="Proteomes" id="UP001353858"/>
    </source>
</evidence>
<accession>A0AAN7P857</accession>
<feature type="compositionally biased region" description="Polar residues" evidence="6">
    <location>
        <begin position="437"/>
        <end position="457"/>
    </location>
</feature>
<keyword evidence="9" id="KW-1185">Reference proteome</keyword>
<dbReference type="PROSITE" id="PS50950">
    <property type="entry name" value="ZF_THAP"/>
    <property type="match status" value="1"/>
</dbReference>
<comment type="caution">
    <text evidence="8">The sequence shown here is derived from an EMBL/GenBank/DDBJ whole genome shotgun (WGS) entry which is preliminary data.</text>
</comment>
<keyword evidence="2 5" id="KW-0863">Zinc-finger</keyword>
<dbReference type="Proteomes" id="UP001353858">
    <property type="component" value="Unassembled WGS sequence"/>
</dbReference>
<evidence type="ECO:0000256" key="1">
    <source>
        <dbReference type="ARBA" id="ARBA00022723"/>
    </source>
</evidence>
<feature type="compositionally biased region" description="Basic and acidic residues" evidence="6">
    <location>
        <begin position="492"/>
        <end position="508"/>
    </location>
</feature>
<evidence type="ECO:0000256" key="4">
    <source>
        <dbReference type="ARBA" id="ARBA00023125"/>
    </source>
</evidence>
<dbReference type="Pfam" id="PF05485">
    <property type="entry name" value="THAP"/>
    <property type="match status" value="1"/>
</dbReference>
<dbReference type="InterPro" id="IPR006612">
    <property type="entry name" value="THAP_Znf"/>
</dbReference>
<evidence type="ECO:0000256" key="3">
    <source>
        <dbReference type="ARBA" id="ARBA00022833"/>
    </source>
</evidence>
<keyword evidence="3" id="KW-0862">Zinc</keyword>
<feature type="domain" description="THAP-type" evidence="7">
    <location>
        <begin position="639"/>
        <end position="721"/>
    </location>
</feature>
<feature type="compositionally biased region" description="Polar residues" evidence="6">
    <location>
        <begin position="921"/>
        <end position="943"/>
    </location>
</feature>
<feature type="compositionally biased region" description="Basic and acidic residues" evidence="6">
    <location>
        <begin position="854"/>
        <end position="864"/>
    </location>
</feature>
<keyword evidence="4 5" id="KW-0238">DNA-binding</keyword>
<dbReference type="GO" id="GO:0003677">
    <property type="term" value="F:DNA binding"/>
    <property type="evidence" value="ECO:0007669"/>
    <property type="project" value="UniProtKB-UniRule"/>
</dbReference>
<sequence length="1170" mass="133770">MEEIYDKRLEVYRIMDEEERILLIQMGDPELREIVSILRRPKTDRTKLENDQVKGYKLINGRLKRDIRVNEILSPRDDLTDWPQIKNAIIEHFSDARDLAELTVEFNNIKNNKSENLVEYRHRIRTSLGKLIAKLNLSQLTNKPIRQEILIANALDRFLVTIPYQIAMQIRSRKPNTLEQAITYAQDELNFVQRSNQSHVNLFNTHSKIFSKQPQTNPVSKNISNYKNFNQPPQPQINPFLTNASNHRFSNQTYRPQFQQNQFQFKQFYKPPSNVFKPNQNINLPKPTPVSGISSIKNYFYEINPESVIFNEETNQYYASVNLEQFDQINPEPITNDEIINEYDETEPESIMARKKLSEAELVAALEEILIEKGENPIDSDEYSDHVSKASDIASEVSVEVLSEDEDLSEGDQDSSPLPSTSARADRGNTPDPPNKTQPGPSGLQQTPPNLPTNGAQGSALDEHTSELITNEVAIYPQPSSFTKTPESIRPLPKDPPRKKQTLERNESESDFDNILIITSSKELTDIEDQMRNEMEKDNFVKCVINVNDYVLVRFTTDKTIIKHFVRRVLEMVENNEYFVNFMRRRKPAYHFVYPDVPDQSIVSLENMIKLPPPSYVGGTARASRKLTFSVKFENSLIMSSYVPCAVPGCDDRKSSRDRFPNPEKNNSRFDTWITLIANPKLVNLQPLEVYRNYRVCHQHFTMDDKSSIMYLKRTAVQSLKLPIYAAVLSEMQPNIIGIPSTSTFESDIRKHDILSKHDQLPSKINVASTSVQSFSPSFASESEEVIHTQIVEDQYQKNTFVLTQTPPRSDKPLFKKIDTELLTIPAETSPTKNQVEEEVVPKEVPTDNTTSEQKLDKVVQEKDEEREEGVLSDGEDLFSNSSDEYIPSNNEASTDESNIVSDSQLPKRRHQFTDIDRVSSQKGSRITNLANDSSVTTSTSKSPEIHNDEVTTKIDIVINNDTIKDLFCFPREENGKPGKGATSNVSPKLPSVEEIISTLQRAQIDAIHDSGVLGLYPEECESDTGSMIVVGMPNVKTDNYLFEDIAEDLVFVEANRSVKEDLKSINEQLYNNTDIFYQLVCHLRRNMANNEKDCIYKILHSCFSLDLARRCSLMGKHNNIKLDGIAIINAIKDAALQNYPNLPNEKFKSALMDWFRGAELRHKRYLQKQ</sequence>
<keyword evidence="1" id="KW-0479">Metal-binding</keyword>
<feature type="region of interest" description="Disordered" evidence="6">
    <location>
        <begin position="826"/>
        <end position="944"/>
    </location>
</feature>
<evidence type="ECO:0000256" key="5">
    <source>
        <dbReference type="PROSITE-ProRule" id="PRU00309"/>
    </source>
</evidence>
<evidence type="ECO:0000313" key="8">
    <source>
        <dbReference type="EMBL" id="KAK4876576.1"/>
    </source>
</evidence>
<dbReference type="EMBL" id="JARPUR010000004">
    <property type="protein sequence ID" value="KAK4876576.1"/>
    <property type="molecule type" value="Genomic_DNA"/>
</dbReference>
<feature type="compositionally biased region" description="Acidic residues" evidence="6">
    <location>
        <begin position="402"/>
        <end position="413"/>
    </location>
</feature>
<feature type="region of interest" description="Disordered" evidence="6">
    <location>
        <begin position="400"/>
        <end position="460"/>
    </location>
</feature>
<organism evidence="8 9">
    <name type="scientific">Aquatica leii</name>
    <dbReference type="NCBI Taxonomy" id="1421715"/>
    <lineage>
        <taxon>Eukaryota</taxon>
        <taxon>Metazoa</taxon>
        <taxon>Ecdysozoa</taxon>
        <taxon>Arthropoda</taxon>
        <taxon>Hexapoda</taxon>
        <taxon>Insecta</taxon>
        <taxon>Pterygota</taxon>
        <taxon>Neoptera</taxon>
        <taxon>Endopterygota</taxon>
        <taxon>Coleoptera</taxon>
        <taxon>Polyphaga</taxon>
        <taxon>Elateriformia</taxon>
        <taxon>Elateroidea</taxon>
        <taxon>Lampyridae</taxon>
        <taxon>Luciolinae</taxon>
        <taxon>Aquatica</taxon>
    </lineage>
</organism>
<gene>
    <name evidence="8" type="ORF">RN001_009082</name>
</gene>